<sequence length="901" mass="98088">MDMPAPTRFAVLGPLVVERVGSANVGGRQRALLDALLVDLGQIVSVPRLTRWIWPEAAPTNPRNAVQVLVGRLRQQLGLGIRMAETPALITDGAGYRLVLDENCCDLLRFERLVRDACRTADQAVRAALVAEAMGLWRGRPFDGMLSPAGDAAVTAARQRVQRLYTDMERLDVAATTIPFQGRAVPLRGKLRIPQVRPDAALRPRVTAALAGCAELGQAVLVRAPAGFGKSTALAQWAATRPAGSVGWVSLDDGDNDPSRLWLHVAHALGVGDVPGTQPGSRQFLDAMLDGLEAGCGTRWLVLDDYHRVTNPDIHADLAQVLDLLPATVGMVIASRGEPGLPLARLRASRRLREVGIDLLRFTAPEALELLDRGFGVDATDSRVARSADRADGWAVGLCLLGLALRDRAPGEVSEPAFDCQSEFLGYLDTEVLDRLPPRILSFLLATCVLDRLAAPLCDAVAAIDDGAALLDQLRRLNLFVIDVNRDAGWFRYHHVFASALRARLERDNSALIPVLHRRASSWYAAHGHPDDAISHAFAGGDNASAVRLVSGEFANRYRAGHVVTLAAWLRALPDEAAVVDPGLALGAVLLFHEVGDLRERERWQRNEAAHGADVMPIEDREKWHLLNRTVRRLETGDVHGAVRDGQAALALGAPGGFADTAWWLTACRSMLARALFFSRRLPEARKQLVDAGRNRSEHFTHRVTLPALRGLIAGMLGEHEEAAALSGEAQELLDRLQTSGVFRLTTEARLLTAVLSLERNDPANARHILARIVESPAWPHPDLPVQALVVGLLCRAEHALGNDGPARRWLAELAATLQACHGAELLTSLHAELEKLLGPALTAGDPLTERERSVLRLLRGTLTLPEIANELWVSPNTVKTHVRAIYRKLEVTSRSELRDR</sequence>
<dbReference type="PANTHER" id="PTHR35807">
    <property type="entry name" value="TRANSCRIPTIONAL REGULATOR REDD-RELATED"/>
    <property type="match status" value="1"/>
</dbReference>
<dbReference type="GO" id="GO:0006355">
    <property type="term" value="P:regulation of DNA-templated transcription"/>
    <property type="evidence" value="ECO:0007669"/>
    <property type="project" value="InterPro"/>
</dbReference>
<reference evidence="3" key="1">
    <citation type="submission" date="2021-03" db="EMBL/GenBank/DDBJ databases">
        <title>Whole genome shotgun sequence of Actinoplanes consettensis NBRC 14913.</title>
        <authorList>
            <person name="Komaki H."/>
            <person name="Tamura T."/>
        </authorList>
    </citation>
    <scope>NUCLEOTIDE SEQUENCE</scope>
    <source>
        <strain evidence="3">NBRC 14913</strain>
    </source>
</reference>
<comment type="caution">
    <text evidence="3">The sequence shown here is derived from an EMBL/GenBank/DDBJ whole genome shotgun (WGS) entry which is preliminary data.</text>
</comment>
<dbReference type="Pfam" id="PF25873">
    <property type="entry name" value="WHD_MalT"/>
    <property type="match status" value="1"/>
</dbReference>
<dbReference type="Gene3D" id="1.10.10.10">
    <property type="entry name" value="Winged helix-like DNA-binding domain superfamily/Winged helix DNA-binding domain"/>
    <property type="match status" value="2"/>
</dbReference>
<dbReference type="SUPFAM" id="SSF46894">
    <property type="entry name" value="C-terminal effector domain of the bipartite response regulators"/>
    <property type="match status" value="2"/>
</dbReference>
<dbReference type="AlphaFoldDB" id="A0A919VUS8"/>
<feature type="domain" description="HTH luxR-type" evidence="2">
    <location>
        <begin position="841"/>
        <end position="901"/>
    </location>
</feature>
<evidence type="ECO:0000313" key="3">
    <source>
        <dbReference type="EMBL" id="GIM76030.1"/>
    </source>
</evidence>
<dbReference type="InterPro" id="IPR000792">
    <property type="entry name" value="Tscrpt_reg_LuxR_C"/>
</dbReference>
<protein>
    <submittedName>
        <fullName evidence="3">Helix-turn-helix transcriptional regulator</fullName>
    </submittedName>
</protein>
<name>A0A919VUS8_9ACTN</name>
<keyword evidence="4" id="KW-1185">Reference proteome</keyword>
<dbReference type="InterPro" id="IPR051677">
    <property type="entry name" value="AfsR-DnrI-RedD_regulator"/>
</dbReference>
<dbReference type="PRINTS" id="PR00038">
    <property type="entry name" value="HTHLUXR"/>
</dbReference>
<dbReference type="InterPro" id="IPR027417">
    <property type="entry name" value="P-loop_NTPase"/>
</dbReference>
<accession>A0A919VUS8</accession>
<dbReference type="InterPro" id="IPR036388">
    <property type="entry name" value="WH-like_DNA-bd_sf"/>
</dbReference>
<dbReference type="EMBL" id="BOQP01000027">
    <property type="protein sequence ID" value="GIM76030.1"/>
    <property type="molecule type" value="Genomic_DNA"/>
</dbReference>
<dbReference type="CDD" id="cd06170">
    <property type="entry name" value="LuxR_C_like"/>
    <property type="match status" value="1"/>
</dbReference>
<dbReference type="SUPFAM" id="SSF52540">
    <property type="entry name" value="P-loop containing nucleoside triphosphate hydrolases"/>
    <property type="match status" value="1"/>
</dbReference>
<dbReference type="GO" id="GO:0000160">
    <property type="term" value="P:phosphorelay signal transduction system"/>
    <property type="evidence" value="ECO:0007669"/>
    <property type="project" value="InterPro"/>
</dbReference>
<dbReference type="InterPro" id="IPR059106">
    <property type="entry name" value="WHD_MalT"/>
</dbReference>
<dbReference type="SMART" id="SM00421">
    <property type="entry name" value="HTH_LUXR"/>
    <property type="match status" value="1"/>
</dbReference>
<dbReference type="PROSITE" id="PS50043">
    <property type="entry name" value="HTH_LUXR_2"/>
    <property type="match status" value="1"/>
</dbReference>
<keyword evidence="1" id="KW-0238">DNA-binding</keyword>
<dbReference type="PANTHER" id="PTHR35807:SF1">
    <property type="entry name" value="TRANSCRIPTIONAL REGULATOR REDD"/>
    <property type="match status" value="1"/>
</dbReference>
<evidence type="ECO:0000256" key="1">
    <source>
        <dbReference type="ARBA" id="ARBA00023125"/>
    </source>
</evidence>
<evidence type="ECO:0000259" key="2">
    <source>
        <dbReference type="PROSITE" id="PS50043"/>
    </source>
</evidence>
<gene>
    <name evidence="3" type="ORF">Aco04nite_48260</name>
</gene>
<organism evidence="3 4">
    <name type="scientific">Winogradskya consettensis</name>
    <dbReference type="NCBI Taxonomy" id="113560"/>
    <lineage>
        <taxon>Bacteria</taxon>
        <taxon>Bacillati</taxon>
        <taxon>Actinomycetota</taxon>
        <taxon>Actinomycetes</taxon>
        <taxon>Micromonosporales</taxon>
        <taxon>Micromonosporaceae</taxon>
        <taxon>Winogradskya</taxon>
    </lineage>
</organism>
<evidence type="ECO:0000313" key="4">
    <source>
        <dbReference type="Proteomes" id="UP000680865"/>
    </source>
</evidence>
<dbReference type="SMART" id="SM00862">
    <property type="entry name" value="Trans_reg_C"/>
    <property type="match status" value="1"/>
</dbReference>
<dbReference type="InterPro" id="IPR001867">
    <property type="entry name" value="OmpR/PhoB-type_DNA-bd"/>
</dbReference>
<dbReference type="Pfam" id="PF00196">
    <property type="entry name" value="GerE"/>
    <property type="match status" value="1"/>
</dbReference>
<dbReference type="InterPro" id="IPR016032">
    <property type="entry name" value="Sig_transdc_resp-reg_C-effctor"/>
</dbReference>
<dbReference type="GO" id="GO:0003677">
    <property type="term" value="F:DNA binding"/>
    <property type="evidence" value="ECO:0007669"/>
    <property type="project" value="UniProtKB-KW"/>
</dbReference>
<dbReference type="Proteomes" id="UP000680865">
    <property type="component" value="Unassembled WGS sequence"/>
</dbReference>
<proteinExistence type="predicted"/>